<protein>
    <submittedName>
        <fullName evidence="1">Uncharacterized protein</fullName>
    </submittedName>
</protein>
<name>K3W9K8_GLOUD</name>
<dbReference type="InParanoid" id="K3W9K8"/>
<dbReference type="EnsemblProtists" id="PYU1_T001649">
    <property type="protein sequence ID" value="PYU1_T001649"/>
    <property type="gene ID" value="PYU1_G001648"/>
</dbReference>
<reference evidence="2" key="1">
    <citation type="journal article" date="2010" name="Genome Biol.">
        <title>Genome sequence of the necrotrophic plant pathogen Pythium ultimum reveals original pathogenicity mechanisms and effector repertoire.</title>
        <authorList>
            <person name="Levesque C.A."/>
            <person name="Brouwer H."/>
            <person name="Cano L."/>
            <person name="Hamilton J.P."/>
            <person name="Holt C."/>
            <person name="Huitema E."/>
            <person name="Raffaele S."/>
            <person name="Robideau G.P."/>
            <person name="Thines M."/>
            <person name="Win J."/>
            <person name="Zerillo M.M."/>
            <person name="Beakes G.W."/>
            <person name="Boore J.L."/>
            <person name="Busam D."/>
            <person name="Dumas B."/>
            <person name="Ferriera S."/>
            <person name="Fuerstenberg S.I."/>
            <person name="Gachon C.M."/>
            <person name="Gaulin E."/>
            <person name="Govers F."/>
            <person name="Grenville-Briggs L."/>
            <person name="Horner N."/>
            <person name="Hostetler J."/>
            <person name="Jiang R.H."/>
            <person name="Johnson J."/>
            <person name="Krajaejun T."/>
            <person name="Lin H."/>
            <person name="Meijer H.J."/>
            <person name="Moore B."/>
            <person name="Morris P."/>
            <person name="Phuntmart V."/>
            <person name="Puiu D."/>
            <person name="Shetty J."/>
            <person name="Stajich J.E."/>
            <person name="Tripathy S."/>
            <person name="Wawra S."/>
            <person name="van West P."/>
            <person name="Whitty B.R."/>
            <person name="Coutinho P.M."/>
            <person name="Henrissat B."/>
            <person name="Martin F."/>
            <person name="Thomas P.D."/>
            <person name="Tyler B.M."/>
            <person name="De Vries R.P."/>
            <person name="Kamoun S."/>
            <person name="Yandell M."/>
            <person name="Tisserat N."/>
            <person name="Buell C.R."/>
        </authorList>
    </citation>
    <scope>NUCLEOTIDE SEQUENCE</scope>
    <source>
        <strain evidence="2">DAOM:BR144</strain>
    </source>
</reference>
<accession>K3W9K8</accession>
<evidence type="ECO:0000313" key="2">
    <source>
        <dbReference type="Proteomes" id="UP000019132"/>
    </source>
</evidence>
<organism evidence="1 2">
    <name type="scientific">Globisporangium ultimum (strain ATCC 200006 / CBS 805.95 / DAOM BR144)</name>
    <name type="common">Pythium ultimum</name>
    <dbReference type="NCBI Taxonomy" id="431595"/>
    <lineage>
        <taxon>Eukaryota</taxon>
        <taxon>Sar</taxon>
        <taxon>Stramenopiles</taxon>
        <taxon>Oomycota</taxon>
        <taxon>Peronosporomycetes</taxon>
        <taxon>Pythiales</taxon>
        <taxon>Pythiaceae</taxon>
        <taxon>Globisporangium</taxon>
    </lineage>
</organism>
<dbReference type="EMBL" id="GL376626">
    <property type="status" value="NOT_ANNOTATED_CDS"/>
    <property type="molecule type" value="Genomic_DNA"/>
</dbReference>
<reference evidence="2" key="2">
    <citation type="submission" date="2010-04" db="EMBL/GenBank/DDBJ databases">
        <authorList>
            <person name="Buell R."/>
            <person name="Hamilton J."/>
            <person name="Hostetler J."/>
        </authorList>
    </citation>
    <scope>NUCLEOTIDE SEQUENCE [LARGE SCALE GENOMIC DNA]</scope>
    <source>
        <strain evidence="2">DAOM:BR144</strain>
    </source>
</reference>
<keyword evidence="2" id="KW-1185">Reference proteome</keyword>
<dbReference type="AlphaFoldDB" id="K3W9K8"/>
<dbReference type="Proteomes" id="UP000019132">
    <property type="component" value="Unassembled WGS sequence"/>
</dbReference>
<dbReference type="VEuPathDB" id="FungiDB:PYU1_G001648"/>
<dbReference type="HOGENOM" id="CLU_1859264_0_0_1"/>
<sequence length="138" mass="15552">MVLKRASLPALHVRRRLRIELVGLELLARSRRISANLRAKQVVNLAIPCRSHRSESVALSSIARTQLIVVNHTVIIHNASLLHHVLQHLDQRQVVVRALLELPVLHFGPRGSMTLLHRCTFSLGQRVSLFLYGVALCE</sequence>
<evidence type="ECO:0000313" key="1">
    <source>
        <dbReference type="EnsemblProtists" id="PYU1_T001649"/>
    </source>
</evidence>
<reference evidence="1" key="3">
    <citation type="submission" date="2015-02" db="UniProtKB">
        <authorList>
            <consortium name="EnsemblProtists"/>
        </authorList>
    </citation>
    <scope>IDENTIFICATION</scope>
    <source>
        <strain evidence="1">DAOM BR144</strain>
    </source>
</reference>
<proteinExistence type="predicted"/>